<dbReference type="FunFam" id="2.40.50.990:FF:000002">
    <property type="entry name" value="mRNA export factor elf1"/>
    <property type="match status" value="1"/>
</dbReference>
<dbReference type="STRING" id="145388.A0A0D2M3K3"/>
<dbReference type="GO" id="GO:0005737">
    <property type="term" value="C:cytoplasm"/>
    <property type="evidence" value="ECO:0007669"/>
    <property type="project" value="UniProtKB-SubCell"/>
</dbReference>
<keyword evidence="9" id="KW-1185">Reference proteome</keyword>
<dbReference type="PROSITE" id="PS50013">
    <property type="entry name" value="CHROMO_2"/>
    <property type="match status" value="1"/>
</dbReference>
<dbReference type="SMART" id="SM00298">
    <property type="entry name" value="CHROMO"/>
    <property type="match status" value="1"/>
</dbReference>
<dbReference type="Pfam" id="PF00005">
    <property type="entry name" value="ABC_tran"/>
    <property type="match status" value="1"/>
</dbReference>
<dbReference type="GO" id="GO:0016887">
    <property type="term" value="F:ATP hydrolysis activity"/>
    <property type="evidence" value="ECO:0007669"/>
    <property type="project" value="InterPro"/>
</dbReference>
<accession>A0A0D2M3K3</accession>
<protein>
    <submittedName>
        <fullName evidence="8">[NU+] prion formation protein 1</fullName>
    </submittedName>
</protein>
<dbReference type="GeneID" id="25729353"/>
<dbReference type="InterPro" id="IPR027417">
    <property type="entry name" value="P-loop_NTPase"/>
</dbReference>
<comment type="subcellular location">
    <subcellularLocation>
        <location evidence="1">Cytoplasm</location>
    </subcellularLocation>
</comment>
<gene>
    <name evidence="8" type="ORF">MNEG_12031</name>
</gene>
<evidence type="ECO:0000259" key="7">
    <source>
        <dbReference type="PROSITE" id="PS50893"/>
    </source>
</evidence>
<dbReference type="CDD" id="cd18626">
    <property type="entry name" value="CD_eEF3"/>
    <property type="match status" value="1"/>
</dbReference>
<dbReference type="KEGG" id="mng:MNEG_12031"/>
<dbReference type="AlphaFoldDB" id="A0A0D2M3K3"/>
<dbReference type="Gene3D" id="3.40.50.300">
    <property type="entry name" value="P-loop containing nucleotide triphosphate hydrolases"/>
    <property type="match status" value="1"/>
</dbReference>
<dbReference type="GO" id="GO:0003723">
    <property type="term" value="F:RNA binding"/>
    <property type="evidence" value="ECO:0007669"/>
    <property type="project" value="UniProtKB-KW"/>
</dbReference>
<feature type="domain" description="ABC transporter" evidence="7">
    <location>
        <begin position="1"/>
        <end position="316"/>
    </location>
</feature>
<dbReference type="PROSITE" id="PS00211">
    <property type="entry name" value="ABC_TRANSPORTER_1"/>
    <property type="match status" value="1"/>
</dbReference>
<dbReference type="InterPro" id="IPR017871">
    <property type="entry name" value="ABC_transporter-like_CS"/>
</dbReference>
<dbReference type="InterPro" id="IPR047038">
    <property type="entry name" value="eEF3_chromodomain-like_sf"/>
</dbReference>
<evidence type="ECO:0000256" key="3">
    <source>
        <dbReference type="ARBA" id="ARBA00022737"/>
    </source>
</evidence>
<dbReference type="Gene3D" id="2.40.50.990">
    <property type="match status" value="1"/>
</dbReference>
<dbReference type="InterPro" id="IPR023780">
    <property type="entry name" value="Chromo_domain"/>
</dbReference>
<keyword evidence="8" id="KW-0640">Prion</keyword>
<proteinExistence type="predicted"/>
<dbReference type="PROSITE" id="PS50893">
    <property type="entry name" value="ABC_TRANSPORTER_2"/>
    <property type="match status" value="1"/>
</dbReference>
<dbReference type="InterPro" id="IPR016197">
    <property type="entry name" value="Chromo-like_dom_sf"/>
</dbReference>
<dbReference type="InterPro" id="IPR000953">
    <property type="entry name" value="Chromo/chromo_shadow_dom"/>
</dbReference>
<evidence type="ECO:0000313" key="8">
    <source>
        <dbReference type="EMBL" id="KIY95931.1"/>
    </source>
</evidence>
<keyword evidence="2" id="KW-0963">Cytoplasm</keyword>
<sequence length="363" mass="40032">MHNVGFTYPSRDTPTFTGATLQVSLSSRVACVGPNGAGKSTLIKVLTGETEPTEGSCWKHPNLRIAYVAQHAFHHIESHLDKTPNEYIQWRYAVGEDREALKKVTRQETAEDKAARDKIHVIDGIKLKVDKLLSRRKLKKDYEYEVQWQGQGPDTATWLPRDDIVEMGFERLVNELDAKEAARQGLMLRPLTKANVEKHLGLLGLEAEFATHAHMRGLSGGQKVKVVLAACTWNQPHILVMDEPTNYLDRCGAGPAGGGGGVLEFGGGVVIISHHNEFTSALCPEKWTVGGGKVEVTGAPQVNTREKVEFVVQEEVQDAFGNTIKVKGPQKKLSRKEAKAAKKARDARRARGEDVTDSEPEDE</sequence>
<reference evidence="8 9" key="1">
    <citation type="journal article" date="2013" name="BMC Genomics">
        <title>Reconstruction of the lipid metabolism for the microalga Monoraphidium neglectum from its genome sequence reveals characteristics suitable for biofuel production.</title>
        <authorList>
            <person name="Bogen C."/>
            <person name="Al-Dilaimi A."/>
            <person name="Albersmeier A."/>
            <person name="Wichmann J."/>
            <person name="Grundmann M."/>
            <person name="Rupp O."/>
            <person name="Lauersen K.J."/>
            <person name="Blifernez-Klassen O."/>
            <person name="Kalinowski J."/>
            <person name="Goesmann A."/>
            <person name="Mussgnug J.H."/>
            <person name="Kruse O."/>
        </authorList>
    </citation>
    <scope>NUCLEOTIDE SEQUENCE [LARGE SCALE GENOMIC DNA]</scope>
    <source>
        <strain evidence="8 9">SAG 48.87</strain>
    </source>
</reference>
<evidence type="ECO:0000256" key="1">
    <source>
        <dbReference type="ARBA" id="ARBA00004496"/>
    </source>
</evidence>
<dbReference type="InterPro" id="IPR015688">
    <property type="entry name" value="eEF3_ABC2_chromodomain-like"/>
</dbReference>
<evidence type="ECO:0000259" key="6">
    <source>
        <dbReference type="PROSITE" id="PS50013"/>
    </source>
</evidence>
<evidence type="ECO:0000256" key="2">
    <source>
        <dbReference type="ARBA" id="ARBA00022490"/>
    </source>
</evidence>
<name>A0A0D2M3K3_9CHLO</name>
<dbReference type="InterPro" id="IPR003439">
    <property type="entry name" value="ABC_transporter-like_ATP-bd"/>
</dbReference>
<keyword evidence="3" id="KW-0677">Repeat</keyword>
<organism evidence="8 9">
    <name type="scientific">Monoraphidium neglectum</name>
    <dbReference type="NCBI Taxonomy" id="145388"/>
    <lineage>
        <taxon>Eukaryota</taxon>
        <taxon>Viridiplantae</taxon>
        <taxon>Chlorophyta</taxon>
        <taxon>core chlorophytes</taxon>
        <taxon>Chlorophyceae</taxon>
        <taxon>CS clade</taxon>
        <taxon>Sphaeropleales</taxon>
        <taxon>Selenastraceae</taxon>
        <taxon>Monoraphidium</taxon>
    </lineage>
</organism>
<evidence type="ECO:0000313" key="9">
    <source>
        <dbReference type="Proteomes" id="UP000054498"/>
    </source>
</evidence>
<feature type="domain" description="Chromo" evidence="6">
    <location>
        <begin position="127"/>
        <end position="188"/>
    </location>
</feature>
<dbReference type="OrthoDB" id="2110130at2759"/>
<keyword evidence="8" id="KW-0034">Amyloid</keyword>
<dbReference type="RefSeq" id="XP_013894951.1">
    <property type="nucleotide sequence ID" value="XM_014039497.1"/>
</dbReference>
<dbReference type="SUPFAM" id="SSF52540">
    <property type="entry name" value="P-loop containing nucleoside triphosphate hydrolases"/>
    <property type="match status" value="1"/>
</dbReference>
<feature type="region of interest" description="Disordered" evidence="5">
    <location>
        <begin position="327"/>
        <end position="363"/>
    </location>
</feature>
<dbReference type="Proteomes" id="UP000054498">
    <property type="component" value="Unassembled WGS sequence"/>
</dbReference>
<dbReference type="InterPro" id="IPR050611">
    <property type="entry name" value="ABCF"/>
</dbReference>
<dbReference type="SUPFAM" id="SSF54160">
    <property type="entry name" value="Chromo domain-like"/>
    <property type="match status" value="1"/>
</dbReference>
<dbReference type="GO" id="GO:0005524">
    <property type="term" value="F:ATP binding"/>
    <property type="evidence" value="ECO:0007669"/>
    <property type="project" value="InterPro"/>
</dbReference>
<dbReference type="PANTHER" id="PTHR19211:SF5">
    <property type="entry name" value="ELONGATION FACTOR 3A-RELATED"/>
    <property type="match status" value="1"/>
</dbReference>
<feature type="compositionally biased region" description="Basic and acidic residues" evidence="5">
    <location>
        <begin position="335"/>
        <end position="354"/>
    </location>
</feature>
<dbReference type="EMBL" id="KK103243">
    <property type="protein sequence ID" value="KIY95931.1"/>
    <property type="molecule type" value="Genomic_DNA"/>
</dbReference>
<dbReference type="PANTHER" id="PTHR19211">
    <property type="entry name" value="ATP-BINDING TRANSPORT PROTEIN-RELATED"/>
    <property type="match status" value="1"/>
</dbReference>
<dbReference type="Pfam" id="PF00385">
    <property type="entry name" value="Chromo"/>
    <property type="match status" value="1"/>
</dbReference>
<keyword evidence="4" id="KW-0694">RNA-binding</keyword>
<evidence type="ECO:0000256" key="5">
    <source>
        <dbReference type="SAM" id="MobiDB-lite"/>
    </source>
</evidence>
<evidence type="ECO:0000256" key="4">
    <source>
        <dbReference type="ARBA" id="ARBA00022884"/>
    </source>
</evidence>